<keyword evidence="2" id="KW-1185">Reference proteome</keyword>
<comment type="caution">
    <text evidence="1">The sequence shown here is derived from an EMBL/GenBank/DDBJ whole genome shotgun (WGS) entry which is preliminary data.</text>
</comment>
<dbReference type="EMBL" id="JAGKQH010000012">
    <property type="protein sequence ID" value="KAG6586161.1"/>
    <property type="molecule type" value="Genomic_DNA"/>
</dbReference>
<reference evidence="1 2" key="1">
    <citation type="journal article" date="2021" name="Hortic Res">
        <title>The domestication of Cucurbita argyrosperma as revealed by the genome of its wild relative.</title>
        <authorList>
            <person name="Barrera-Redondo J."/>
            <person name="Sanchez-de la Vega G."/>
            <person name="Aguirre-Liguori J.A."/>
            <person name="Castellanos-Morales G."/>
            <person name="Gutierrez-Guerrero Y.T."/>
            <person name="Aguirre-Dugua X."/>
            <person name="Aguirre-Planter E."/>
            <person name="Tenaillon M.I."/>
            <person name="Lira-Saade R."/>
            <person name="Eguiarte L.E."/>
        </authorList>
    </citation>
    <scope>NUCLEOTIDE SEQUENCE [LARGE SCALE GENOMIC DNA]</scope>
    <source>
        <strain evidence="1">JBR-2021</strain>
    </source>
</reference>
<evidence type="ECO:0000313" key="1">
    <source>
        <dbReference type="EMBL" id="KAG6586161.1"/>
    </source>
</evidence>
<protein>
    <submittedName>
        <fullName evidence="1">Uncharacterized protein</fullName>
    </submittedName>
</protein>
<feature type="non-terminal residue" evidence="1">
    <location>
        <position position="1"/>
    </location>
</feature>
<dbReference type="Proteomes" id="UP000685013">
    <property type="component" value="Chromosome 12"/>
</dbReference>
<dbReference type="AlphaFoldDB" id="A0AAV6MSJ0"/>
<proteinExistence type="predicted"/>
<sequence length="121" mass="13557">MEALDGSLKTGFLCRNIVSFPHEDHSRNVIFYDIPETVPVQTYLHLLPGRSPSTSIALQLLPENLPSSCSRRGKLPRKTLPRALALEGEKFLGKLTLLEMGRRVPRKTYLALDGKNFLGKL</sequence>
<accession>A0AAV6MSJ0</accession>
<evidence type="ECO:0000313" key="2">
    <source>
        <dbReference type="Proteomes" id="UP000685013"/>
    </source>
</evidence>
<organism evidence="1 2">
    <name type="scientific">Cucurbita argyrosperma subsp. sororia</name>
    <dbReference type="NCBI Taxonomy" id="37648"/>
    <lineage>
        <taxon>Eukaryota</taxon>
        <taxon>Viridiplantae</taxon>
        <taxon>Streptophyta</taxon>
        <taxon>Embryophyta</taxon>
        <taxon>Tracheophyta</taxon>
        <taxon>Spermatophyta</taxon>
        <taxon>Magnoliopsida</taxon>
        <taxon>eudicotyledons</taxon>
        <taxon>Gunneridae</taxon>
        <taxon>Pentapetalae</taxon>
        <taxon>rosids</taxon>
        <taxon>fabids</taxon>
        <taxon>Cucurbitales</taxon>
        <taxon>Cucurbitaceae</taxon>
        <taxon>Cucurbiteae</taxon>
        <taxon>Cucurbita</taxon>
    </lineage>
</organism>
<name>A0AAV6MSJ0_9ROSI</name>
<gene>
    <name evidence="1" type="ORF">SDJN03_18894</name>
</gene>